<dbReference type="EMBL" id="CAJVQC010170665">
    <property type="protein sequence ID" value="CAG8850416.1"/>
    <property type="molecule type" value="Genomic_DNA"/>
</dbReference>
<gene>
    <name evidence="1" type="ORF">RPERSI_LOCUS36084</name>
</gene>
<evidence type="ECO:0000313" key="2">
    <source>
        <dbReference type="Proteomes" id="UP000789920"/>
    </source>
</evidence>
<keyword evidence="2" id="KW-1185">Reference proteome</keyword>
<feature type="non-terminal residue" evidence="1">
    <location>
        <position position="1"/>
    </location>
</feature>
<protein>
    <submittedName>
        <fullName evidence="1">19208_t:CDS:1</fullName>
    </submittedName>
</protein>
<reference evidence="1" key="1">
    <citation type="submission" date="2021-06" db="EMBL/GenBank/DDBJ databases">
        <authorList>
            <person name="Kallberg Y."/>
            <person name="Tangrot J."/>
            <person name="Rosling A."/>
        </authorList>
    </citation>
    <scope>NUCLEOTIDE SEQUENCE</scope>
    <source>
        <strain evidence="1">MA461A</strain>
    </source>
</reference>
<name>A0ACA9T028_9GLOM</name>
<proteinExistence type="predicted"/>
<sequence length="41" mass="4543">LEAPKMKASSPTESGFNTRQVDKKLSNLYKCVVECPSDIDI</sequence>
<accession>A0ACA9T028</accession>
<organism evidence="1 2">
    <name type="scientific">Racocetra persica</name>
    <dbReference type="NCBI Taxonomy" id="160502"/>
    <lineage>
        <taxon>Eukaryota</taxon>
        <taxon>Fungi</taxon>
        <taxon>Fungi incertae sedis</taxon>
        <taxon>Mucoromycota</taxon>
        <taxon>Glomeromycotina</taxon>
        <taxon>Glomeromycetes</taxon>
        <taxon>Diversisporales</taxon>
        <taxon>Gigasporaceae</taxon>
        <taxon>Racocetra</taxon>
    </lineage>
</organism>
<dbReference type="Proteomes" id="UP000789920">
    <property type="component" value="Unassembled WGS sequence"/>
</dbReference>
<comment type="caution">
    <text evidence="1">The sequence shown here is derived from an EMBL/GenBank/DDBJ whole genome shotgun (WGS) entry which is preliminary data.</text>
</comment>
<feature type="non-terminal residue" evidence="1">
    <location>
        <position position="41"/>
    </location>
</feature>
<evidence type="ECO:0000313" key="1">
    <source>
        <dbReference type="EMBL" id="CAG8850416.1"/>
    </source>
</evidence>